<evidence type="ECO:0000259" key="2">
    <source>
        <dbReference type="Pfam" id="PF22936"/>
    </source>
</evidence>
<sequence>MTNRIRSSSTVVKKNTIDNALHINKRSVGQKTHTLDPHNKKRKKKNPKSHLSIAQALTTIGDSTSPMHNHFLVGCGATHHMFNSPKFFPNSFEEIESKVFTGDLQSNLLAHGIGNAELKCNGRTLNLENCLFVPKLKCNLMSMLELFKDQLTIKRTNNSFFLSSKGEILSEGEICNRLMYITYYLPNSLPTLAYGNLWHCCLGHPGRAVLKNLGLPDQDCSCLT</sequence>
<evidence type="ECO:0000256" key="1">
    <source>
        <dbReference type="SAM" id="MobiDB-lite"/>
    </source>
</evidence>
<dbReference type="AlphaFoldDB" id="A0A9Q3EDR2"/>
<keyword evidence="4" id="KW-1185">Reference proteome</keyword>
<evidence type="ECO:0000313" key="4">
    <source>
        <dbReference type="Proteomes" id="UP000765509"/>
    </source>
</evidence>
<feature type="compositionally biased region" description="Basic residues" evidence="1">
    <location>
        <begin position="39"/>
        <end position="48"/>
    </location>
</feature>
<dbReference type="Pfam" id="PF22936">
    <property type="entry name" value="Pol_BBD"/>
    <property type="match status" value="1"/>
</dbReference>
<feature type="domain" description="Retrovirus-related Pol polyprotein from transposon TNT 1-94-like beta-barrel" evidence="2">
    <location>
        <begin position="73"/>
        <end position="147"/>
    </location>
</feature>
<dbReference type="OrthoDB" id="2596766at2759"/>
<accession>A0A9Q3EDR2</accession>
<dbReference type="InterPro" id="IPR054722">
    <property type="entry name" value="PolX-like_BBD"/>
</dbReference>
<dbReference type="Proteomes" id="UP000765509">
    <property type="component" value="Unassembled WGS sequence"/>
</dbReference>
<protein>
    <recommendedName>
        <fullName evidence="2">Retrovirus-related Pol polyprotein from transposon TNT 1-94-like beta-barrel domain-containing protein</fullName>
    </recommendedName>
</protein>
<dbReference type="EMBL" id="AVOT02028473">
    <property type="protein sequence ID" value="MBW0520965.1"/>
    <property type="molecule type" value="Genomic_DNA"/>
</dbReference>
<organism evidence="3 4">
    <name type="scientific">Austropuccinia psidii MF-1</name>
    <dbReference type="NCBI Taxonomy" id="1389203"/>
    <lineage>
        <taxon>Eukaryota</taxon>
        <taxon>Fungi</taxon>
        <taxon>Dikarya</taxon>
        <taxon>Basidiomycota</taxon>
        <taxon>Pucciniomycotina</taxon>
        <taxon>Pucciniomycetes</taxon>
        <taxon>Pucciniales</taxon>
        <taxon>Sphaerophragmiaceae</taxon>
        <taxon>Austropuccinia</taxon>
    </lineage>
</organism>
<gene>
    <name evidence="3" type="ORF">O181_060680</name>
</gene>
<feature type="region of interest" description="Disordered" evidence="1">
    <location>
        <begin position="27"/>
        <end position="50"/>
    </location>
</feature>
<proteinExistence type="predicted"/>
<name>A0A9Q3EDR2_9BASI</name>
<evidence type="ECO:0000313" key="3">
    <source>
        <dbReference type="EMBL" id="MBW0520965.1"/>
    </source>
</evidence>
<reference evidence="3" key="1">
    <citation type="submission" date="2021-03" db="EMBL/GenBank/DDBJ databases">
        <title>Draft genome sequence of rust myrtle Austropuccinia psidii MF-1, a brazilian biotype.</title>
        <authorList>
            <person name="Quecine M.C."/>
            <person name="Pachon D.M.R."/>
            <person name="Bonatelli M.L."/>
            <person name="Correr F.H."/>
            <person name="Franceschini L.M."/>
            <person name="Leite T.F."/>
            <person name="Margarido G.R.A."/>
            <person name="Almeida C.A."/>
            <person name="Ferrarezi J.A."/>
            <person name="Labate C.A."/>
        </authorList>
    </citation>
    <scope>NUCLEOTIDE SEQUENCE</scope>
    <source>
        <strain evidence="3">MF-1</strain>
    </source>
</reference>
<comment type="caution">
    <text evidence="3">The sequence shown here is derived from an EMBL/GenBank/DDBJ whole genome shotgun (WGS) entry which is preliminary data.</text>
</comment>